<feature type="transmembrane region" description="Helical" evidence="1">
    <location>
        <begin position="6"/>
        <end position="26"/>
    </location>
</feature>
<dbReference type="NCBIfam" id="TIGR00210">
    <property type="entry name" value="gltS"/>
    <property type="match status" value="1"/>
</dbReference>
<keyword evidence="1" id="KW-0813">Transport</keyword>
<comment type="subcellular location">
    <subcellularLocation>
        <location evidence="1">Cell inner membrane</location>
        <topology evidence="1">Multi-pass membrane protein</topology>
    </subcellularLocation>
</comment>
<keyword evidence="1" id="KW-0472">Membrane</keyword>
<comment type="similarity">
    <text evidence="1">Belongs to the glutamate:Na(+) symporter (ESS) (TC 2.A.27) family.</text>
</comment>
<keyword evidence="1" id="KW-0029">Amino-acid transport</keyword>
<keyword evidence="1" id="KW-1003">Cell membrane</keyword>
<comment type="caution">
    <text evidence="4">The sequence shown here is derived from an EMBL/GenBank/DDBJ whole genome shotgun (WGS) entry which is preliminary data.</text>
</comment>
<keyword evidence="1" id="KW-0812">Transmembrane</keyword>
<reference evidence="4 5" key="1">
    <citation type="journal article" date="2020" name="Microorganisms">
        <title>Osmotic Adaptation and Compatible Solute Biosynthesis of Phototrophic Bacteria as Revealed from Genome Analyses.</title>
        <authorList>
            <person name="Imhoff J.F."/>
            <person name="Rahn T."/>
            <person name="Kunzel S."/>
            <person name="Keller A."/>
            <person name="Neulinger S.C."/>
        </authorList>
    </citation>
    <scope>NUCLEOTIDE SEQUENCE [LARGE SCALE GENOMIC DNA]</scope>
    <source>
        <strain evidence="4 5">DSM 25653</strain>
    </source>
</reference>
<evidence type="ECO:0000256" key="1">
    <source>
        <dbReference type="HAMAP-Rule" id="MF_02062"/>
    </source>
</evidence>
<comment type="function">
    <text evidence="1">Catalyzes the sodium-dependent transport of glutamate.</text>
</comment>
<keyword evidence="1" id="KW-0997">Cell inner membrane</keyword>
<dbReference type="PANTHER" id="PTHR36178">
    <property type="entry name" value="SLR0625 PROTEIN"/>
    <property type="match status" value="1"/>
</dbReference>
<keyword evidence="1" id="KW-0406">Ion transport</keyword>
<keyword evidence="1" id="KW-0915">Sodium</keyword>
<protein>
    <recommendedName>
        <fullName evidence="1 2">Sodium/glutamate symporter</fullName>
    </recommendedName>
</protein>
<dbReference type="HAMAP" id="MF_02062">
    <property type="entry name" value="GltS"/>
    <property type="match status" value="1"/>
</dbReference>
<dbReference type="Pfam" id="PF03616">
    <property type="entry name" value="Glt_symporter"/>
    <property type="match status" value="1"/>
</dbReference>
<feature type="transmembrane region" description="Helical" evidence="1">
    <location>
        <begin position="47"/>
        <end position="66"/>
    </location>
</feature>
<feature type="transmembrane region" description="Helical" evidence="1">
    <location>
        <begin position="366"/>
        <end position="383"/>
    </location>
</feature>
<dbReference type="GO" id="GO:0015501">
    <property type="term" value="F:glutamate:sodium symporter activity"/>
    <property type="evidence" value="ECO:0007669"/>
    <property type="project" value="UniProtKB-UniRule"/>
</dbReference>
<dbReference type="AlphaFoldDB" id="A0A9X0W7X8"/>
<name>A0A9X0W7X8_9GAMM</name>
<evidence type="ECO:0000313" key="4">
    <source>
        <dbReference type="EMBL" id="MBK1618609.1"/>
    </source>
</evidence>
<feature type="transmembrane region" description="Helical" evidence="1">
    <location>
        <begin position="307"/>
        <end position="330"/>
    </location>
</feature>
<evidence type="ECO:0000256" key="3">
    <source>
        <dbReference type="SAM" id="MobiDB-lite"/>
    </source>
</evidence>
<keyword evidence="5" id="KW-1185">Reference proteome</keyword>
<evidence type="ECO:0000256" key="2">
    <source>
        <dbReference type="NCBIfam" id="TIGR00210"/>
    </source>
</evidence>
<dbReference type="InterPro" id="IPR004445">
    <property type="entry name" value="GltS"/>
</dbReference>
<proteinExistence type="inferred from homology"/>
<feature type="transmembrane region" description="Helical" evidence="1">
    <location>
        <begin position="336"/>
        <end position="359"/>
    </location>
</feature>
<feature type="transmembrane region" description="Helical" evidence="1">
    <location>
        <begin position="403"/>
        <end position="427"/>
    </location>
</feature>
<accession>A0A9X0W7X8</accession>
<feature type="transmembrane region" description="Helical" evidence="1">
    <location>
        <begin position="72"/>
        <end position="88"/>
    </location>
</feature>
<feature type="transmembrane region" description="Helical" evidence="1">
    <location>
        <begin position="244"/>
        <end position="262"/>
    </location>
</feature>
<feature type="transmembrane region" description="Helical" evidence="1">
    <location>
        <begin position="274"/>
        <end position="295"/>
    </location>
</feature>
<evidence type="ECO:0000313" key="5">
    <source>
        <dbReference type="Proteomes" id="UP001138768"/>
    </source>
</evidence>
<sequence>MELAEGILRIDSFLAVTIGVLVLFVGKRLNDKVGLLRELSIPEPVTGGLLFSVLFALVYLGSGYAVEFELRARDVLLVYFFTTIGINARAADLLAGGRPLLILLAITIGFMFAQNLTGVGVASLFDLSGAVGMLGGSVSLIGGHGTTIAWAPSIADGFGIENAMEIGIASATFGLILASLMGGPIARFLITRHQLQPSAIPADPQKHDQEHDQDHQEREIQEQEIQEVGLSAAQREQGINHLDFLGAILAIHIAIILGFFLNEAIAELGLKLPLFVTCLFAGILLTNLIPARLYAAIGVHWPSRTGAVALIADIALGTFLAMSLMSMQLWTLVDLALPIFSILAAQFALAVTVTLFVLFPLMGRDYNAAVVASGFGGVTLGSTPTAMANMAAVTQRYGPSHQAFIIVPLVSAFFIDLTNALIIPFFLTTFA</sequence>
<feature type="transmembrane region" description="Helical" evidence="1">
    <location>
        <begin position="100"/>
        <end position="125"/>
    </location>
</feature>
<feature type="compositionally biased region" description="Basic and acidic residues" evidence="3">
    <location>
        <begin position="204"/>
        <end position="219"/>
    </location>
</feature>
<dbReference type="RefSeq" id="WP_200242531.1">
    <property type="nucleotide sequence ID" value="NZ_NRRY01000012.1"/>
</dbReference>
<feature type="transmembrane region" description="Helical" evidence="1">
    <location>
        <begin position="166"/>
        <end position="190"/>
    </location>
</feature>
<feature type="region of interest" description="Disordered" evidence="3">
    <location>
        <begin position="200"/>
        <end position="219"/>
    </location>
</feature>
<dbReference type="PANTHER" id="PTHR36178:SF1">
    <property type="entry name" value="SODIUM_GLUTAMATE SYMPORTER"/>
    <property type="match status" value="1"/>
</dbReference>
<keyword evidence="1" id="KW-1133">Transmembrane helix</keyword>
<dbReference type="GO" id="GO:0015813">
    <property type="term" value="P:L-glutamate transmembrane transport"/>
    <property type="evidence" value="ECO:0007669"/>
    <property type="project" value="UniProtKB-UniRule"/>
</dbReference>
<dbReference type="GO" id="GO:0005886">
    <property type="term" value="C:plasma membrane"/>
    <property type="evidence" value="ECO:0007669"/>
    <property type="project" value="UniProtKB-SubCell"/>
</dbReference>
<organism evidence="4 5">
    <name type="scientific">Lamprobacter modestohalophilus</name>
    <dbReference type="NCBI Taxonomy" id="1064514"/>
    <lineage>
        <taxon>Bacteria</taxon>
        <taxon>Pseudomonadati</taxon>
        <taxon>Pseudomonadota</taxon>
        <taxon>Gammaproteobacteria</taxon>
        <taxon>Chromatiales</taxon>
        <taxon>Chromatiaceae</taxon>
        <taxon>Lamprobacter</taxon>
    </lineage>
</organism>
<keyword evidence="1" id="KW-0739">Sodium transport</keyword>
<gene>
    <name evidence="1 4" type="primary">gltS</name>
    <name evidence="4" type="ORF">CKO42_09215</name>
</gene>
<keyword evidence="1" id="KW-0769">Symport</keyword>
<dbReference type="Proteomes" id="UP001138768">
    <property type="component" value="Unassembled WGS sequence"/>
</dbReference>
<dbReference type="EMBL" id="NRRY01000012">
    <property type="protein sequence ID" value="MBK1618609.1"/>
    <property type="molecule type" value="Genomic_DNA"/>
</dbReference>